<dbReference type="EMBL" id="JARBDR010000921">
    <property type="protein sequence ID" value="KAJ8298954.1"/>
    <property type="molecule type" value="Genomic_DNA"/>
</dbReference>
<name>A0ABQ9E0E3_TEGGR</name>
<evidence type="ECO:0000256" key="2">
    <source>
        <dbReference type="ARBA" id="ARBA00010913"/>
    </source>
</evidence>
<dbReference type="PANTHER" id="PTHR12815:SF18">
    <property type="entry name" value="SORTING AND ASSEMBLY MACHINERY COMPONENT 50 HOMOLOG"/>
    <property type="match status" value="1"/>
</dbReference>
<dbReference type="InterPro" id="IPR039910">
    <property type="entry name" value="D15-like"/>
</dbReference>
<dbReference type="Pfam" id="PF01103">
    <property type="entry name" value="Omp85"/>
    <property type="match status" value="1"/>
</dbReference>
<evidence type="ECO:0000313" key="7">
    <source>
        <dbReference type="EMBL" id="KAJ8298954.1"/>
    </source>
</evidence>
<evidence type="ECO:0000256" key="5">
    <source>
        <dbReference type="ARBA" id="ARBA00023136"/>
    </source>
</evidence>
<dbReference type="PANTHER" id="PTHR12815">
    <property type="entry name" value="SORTING AND ASSEMBLY MACHINERY SAMM50 PROTEIN FAMILY MEMBER"/>
    <property type="match status" value="1"/>
</dbReference>
<gene>
    <name evidence="7" type="ORF">KUTeg_023014</name>
</gene>
<comment type="subcellular location">
    <subcellularLocation>
        <location evidence="1">Mitochondrion outer membrane</location>
        <topology evidence="1">Multi-pass membrane protein</topology>
    </subcellularLocation>
</comment>
<keyword evidence="8" id="KW-1185">Reference proteome</keyword>
<evidence type="ECO:0000256" key="1">
    <source>
        <dbReference type="ARBA" id="ARBA00004374"/>
    </source>
</evidence>
<keyword evidence="5" id="KW-0472">Membrane</keyword>
<proteinExistence type="inferred from homology"/>
<evidence type="ECO:0000259" key="6">
    <source>
        <dbReference type="Pfam" id="PF01103"/>
    </source>
</evidence>
<comment type="caution">
    <text evidence="7">The sequence shown here is derived from an EMBL/GenBank/DDBJ whole genome shotgun (WGS) entry which is preliminary data.</text>
</comment>
<organism evidence="7 8">
    <name type="scientific">Tegillarca granosa</name>
    <name type="common">Malaysian cockle</name>
    <name type="synonym">Anadara granosa</name>
    <dbReference type="NCBI Taxonomy" id="220873"/>
    <lineage>
        <taxon>Eukaryota</taxon>
        <taxon>Metazoa</taxon>
        <taxon>Spiralia</taxon>
        <taxon>Lophotrochozoa</taxon>
        <taxon>Mollusca</taxon>
        <taxon>Bivalvia</taxon>
        <taxon>Autobranchia</taxon>
        <taxon>Pteriomorphia</taxon>
        <taxon>Arcoida</taxon>
        <taxon>Arcoidea</taxon>
        <taxon>Arcidae</taxon>
        <taxon>Tegillarca</taxon>
    </lineage>
</organism>
<sequence>MLLREISDDQKGKIQEVIVKGIYKTKEDFLKKTFKHVFKAENFSEIKRAIEEATVRLNTLEIFKGSRPKFILDIYEGPGAQPDGYTLILNEKEKYFTGGTTAQIDRDNAYLKTYGKVPNVFGRGESLSAAFTLNPKYGFNREYGSKNLVFKKPIGADPNYMLNADLFHSNQEYTWSGYKELARGVVLGLSFPFMNGSHNIQWNGIWRDLRALSPATSFAVREESGHTLKSSIREYAGLGGNIEFLKHDMEFQISQKLPLETVIQLSLAGGLMKSLNPSRDISINDRFFTGGPTSLRGFNFQGVGPHMNGNALGADAYWLCGLHVYRPLPFNIGKSEIGRHFRTHFFVNAGNLVNIDMNKTAKENFQTLSESYRLSYGGGIVLMFGFAKLELNYVFPIRSMEGDRICPGLQFGVGIEFL</sequence>
<evidence type="ECO:0000256" key="4">
    <source>
        <dbReference type="ARBA" id="ARBA00022692"/>
    </source>
</evidence>
<evidence type="ECO:0000256" key="3">
    <source>
        <dbReference type="ARBA" id="ARBA00022452"/>
    </source>
</evidence>
<accession>A0ABQ9E0E3</accession>
<feature type="domain" description="Bacterial surface antigen (D15)" evidence="6">
    <location>
        <begin position="234"/>
        <end position="417"/>
    </location>
</feature>
<dbReference type="Proteomes" id="UP001217089">
    <property type="component" value="Unassembled WGS sequence"/>
</dbReference>
<keyword evidence="4" id="KW-0812">Transmembrane</keyword>
<reference evidence="7 8" key="1">
    <citation type="submission" date="2022-12" db="EMBL/GenBank/DDBJ databases">
        <title>Chromosome-level genome of Tegillarca granosa.</title>
        <authorList>
            <person name="Kim J."/>
        </authorList>
    </citation>
    <scope>NUCLEOTIDE SEQUENCE [LARGE SCALE GENOMIC DNA]</scope>
    <source>
        <strain evidence="7">Teg-2019</strain>
        <tissue evidence="7">Adductor muscle</tissue>
    </source>
</reference>
<protein>
    <recommendedName>
        <fullName evidence="6">Bacterial surface antigen (D15) domain-containing protein</fullName>
    </recommendedName>
</protein>
<keyword evidence="3" id="KW-1134">Transmembrane beta strand</keyword>
<dbReference type="InterPro" id="IPR000184">
    <property type="entry name" value="Bac_surfAg_D15"/>
</dbReference>
<comment type="similarity">
    <text evidence="2">Belongs to the SAM50/omp85 family.</text>
</comment>
<evidence type="ECO:0000313" key="8">
    <source>
        <dbReference type="Proteomes" id="UP001217089"/>
    </source>
</evidence>
<dbReference type="Gene3D" id="2.40.160.50">
    <property type="entry name" value="membrane protein fhac: a member of the omp85/tpsb transporter family"/>
    <property type="match status" value="1"/>
</dbReference>